<dbReference type="GO" id="GO:0006357">
    <property type="term" value="P:regulation of transcription by RNA polymerase II"/>
    <property type="evidence" value="ECO:0007669"/>
    <property type="project" value="TreeGrafter"/>
</dbReference>
<dbReference type="InterPro" id="IPR006578">
    <property type="entry name" value="MADF-dom"/>
</dbReference>
<keyword evidence="6" id="KW-1185">Reference proteome</keyword>
<sequence length="248" mass="28305">MDEKLILAVYEYPELYNSTLPIYRNLDRKADAWRKIGALVGLSADEAKRKWKNLRDRYIKEIKVDRTRGGAGRATHKQWRFQHFLEFLKPFVRDRQRRAGDRAEGQDYSATSDEGDDKRRLNLPAKLEPRRAPKLEPVPVPVPQLAQLTQLALVTQLTPIPPPRSLTLPMPGSAPGSTLTLAPAQSSSGPVARNAYRKRKRSDSGDLLTDEDELFLLSLAPAMKRLSPQKRCQAKIRMQQIMFEVEFM</sequence>
<feature type="region of interest" description="Disordered" evidence="2">
    <location>
        <begin position="173"/>
        <end position="204"/>
    </location>
</feature>
<evidence type="ECO:0000259" key="4">
    <source>
        <dbReference type="PROSITE" id="PS51031"/>
    </source>
</evidence>
<feature type="domain" description="BESS" evidence="4">
    <location>
        <begin position="209"/>
        <end position="248"/>
    </location>
</feature>
<dbReference type="PROSITE" id="PS51029">
    <property type="entry name" value="MADF"/>
    <property type="match status" value="1"/>
</dbReference>
<dbReference type="GO" id="GO:0003677">
    <property type="term" value="F:DNA binding"/>
    <property type="evidence" value="ECO:0007669"/>
    <property type="project" value="InterPro"/>
</dbReference>
<dbReference type="GO" id="GO:0005634">
    <property type="term" value="C:nucleus"/>
    <property type="evidence" value="ECO:0007669"/>
    <property type="project" value="UniProtKB-SubCell"/>
</dbReference>
<dbReference type="InterPro" id="IPR039353">
    <property type="entry name" value="TF_Adf1"/>
</dbReference>
<dbReference type="InterPro" id="IPR004210">
    <property type="entry name" value="BESS_motif"/>
</dbReference>
<protein>
    <recommendedName>
        <fullName evidence="7">MADF domain-containing protein</fullName>
    </recommendedName>
</protein>
<keyword evidence="1" id="KW-0539">Nucleus</keyword>
<evidence type="ECO:0000259" key="3">
    <source>
        <dbReference type="PROSITE" id="PS51029"/>
    </source>
</evidence>
<feature type="compositionally biased region" description="Polar residues" evidence="2">
    <location>
        <begin position="175"/>
        <end position="189"/>
    </location>
</feature>
<dbReference type="SMART" id="SM00595">
    <property type="entry name" value="MADF"/>
    <property type="match status" value="1"/>
</dbReference>
<feature type="region of interest" description="Disordered" evidence="2">
    <location>
        <begin position="98"/>
        <end position="135"/>
    </location>
</feature>
<dbReference type="EMBL" id="JAFIRN010000015">
    <property type="protein sequence ID" value="KAG5834890.1"/>
    <property type="molecule type" value="Genomic_DNA"/>
</dbReference>
<dbReference type="OrthoDB" id="5984255at2759"/>
<evidence type="ECO:0000313" key="6">
    <source>
        <dbReference type="Proteomes" id="UP001044222"/>
    </source>
</evidence>
<dbReference type="AlphaFoldDB" id="A0A9D3LPT2"/>
<dbReference type="GO" id="GO:0005667">
    <property type="term" value="C:transcription regulator complex"/>
    <property type="evidence" value="ECO:0007669"/>
    <property type="project" value="TreeGrafter"/>
</dbReference>
<gene>
    <name evidence="5" type="ORF">ANANG_G00266360</name>
</gene>
<feature type="domain" description="MADF" evidence="3">
    <location>
        <begin position="4"/>
        <end position="93"/>
    </location>
</feature>
<evidence type="ECO:0000256" key="2">
    <source>
        <dbReference type="SAM" id="MobiDB-lite"/>
    </source>
</evidence>
<name>A0A9D3LPT2_ANGAN</name>
<organism evidence="5 6">
    <name type="scientific">Anguilla anguilla</name>
    <name type="common">European freshwater eel</name>
    <name type="synonym">Muraena anguilla</name>
    <dbReference type="NCBI Taxonomy" id="7936"/>
    <lineage>
        <taxon>Eukaryota</taxon>
        <taxon>Metazoa</taxon>
        <taxon>Chordata</taxon>
        <taxon>Craniata</taxon>
        <taxon>Vertebrata</taxon>
        <taxon>Euteleostomi</taxon>
        <taxon>Actinopterygii</taxon>
        <taxon>Neopterygii</taxon>
        <taxon>Teleostei</taxon>
        <taxon>Anguilliformes</taxon>
        <taxon>Anguillidae</taxon>
        <taxon>Anguilla</taxon>
    </lineage>
</organism>
<comment type="caution">
    <text evidence="5">The sequence shown here is derived from an EMBL/GenBank/DDBJ whole genome shotgun (WGS) entry which is preliminary data.</text>
</comment>
<accession>A0A9D3LPT2</accession>
<evidence type="ECO:0000313" key="5">
    <source>
        <dbReference type="EMBL" id="KAG5834890.1"/>
    </source>
</evidence>
<comment type="subcellular location">
    <subcellularLocation>
        <location evidence="1">Nucleus</location>
    </subcellularLocation>
</comment>
<dbReference type="Pfam" id="PF10545">
    <property type="entry name" value="MADF_DNA_bdg"/>
    <property type="match status" value="1"/>
</dbReference>
<dbReference type="PANTHER" id="PTHR12243:SF60">
    <property type="entry name" value="SI:CH211-15D5.12-RELATED"/>
    <property type="match status" value="1"/>
</dbReference>
<evidence type="ECO:0008006" key="7">
    <source>
        <dbReference type="Google" id="ProtNLM"/>
    </source>
</evidence>
<dbReference type="Proteomes" id="UP001044222">
    <property type="component" value="Chromosome 15"/>
</dbReference>
<evidence type="ECO:0000256" key="1">
    <source>
        <dbReference type="PROSITE-ProRule" id="PRU00371"/>
    </source>
</evidence>
<reference evidence="5" key="1">
    <citation type="submission" date="2021-01" db="EMBL/GenBank/DDBJ databases">
        <title>A chromosome-scale assembly of European eel, Anguilla anguilla.</title>
        <authorList>
            <person name="Henkel C."/>
            <person name="Jong-Raadsen S.A."/>
            <person name="Dufour S."/>
            <person name="Weltzien F.-A."/>
            <person name="Palstra A.P."/>
            <person name="Pelster B."/>
            <person name="Spaink H.P."/>
            <person name="Van Den Thillart G.E."/>
            <person name="Jansen H."/>
            <person name="Zahm M."/>
            <person name="Klopp C."/>
            <person name="Cedric C."/>
            <person name="Louis A."/>
            <person name="Berthelot C."/>
            <person name="Parey E."/>
            <person name="Roest Crollius H."/>
            <person name="Montfort J."/>
            <person name="Robinson-Rechavi M."/>
            <person name="Bucao C."/>
            <person name="Bouchez O."/>
            <person name="Gislard M."/>
            <person name="Lluch J."/>
            <person name="Milhes M."/>
            <person name="Lampietro C."/>
            <person name="Lopez Roques C."/>
            <person name="Donnadieu C."/>
            <person name="Braasch I."/>
            <person name="Desvignes T."/>
            <person name="Postlethwait J."/>
            <person name="Bobe J."/>
            <person name="Guiguen Y."/>
            <person name="Dirks R."/>
        </authorList>
    </citation>
    <scope>NUCLEOTIDE SEQUENCE</scope>
    <source>
        <strain evidence="5">Tag_6206</strain>
        <tissue evidence="5">Liver</tissue>
    </source>
</reference>
<dbReference type="PROSITE" id="PS51031">
    <property type="entry name" value="BESS"/>
    <property type="match status" value="1"/>
</dbReference>
<dbReference type="OMA" id="THSPTKW"/>
<proteinExistence type="predicted"/>
<dbReference type="PANTHER" id="PTHR12243">
    <property type="entry name" value="MADF DOMAIN TRANSCRIPTION FACTOR"/>
    <property type="match status" value="1"/>
</dbReference>
<dbReference type="Pfam" id="PF02944">
    <property type="entry name" value="BESS"/>
    <property type="match status" value="1"/>
</dbReference>